<feature type="region of interest" description="Disordered" evidence="1">
    <location>
        <begin position="142"/>
        <end position="164"/>
    </location>
</feature>
<gene>
    <name evidence="2" type="ORF">LIER_42868</name>
</gene>
<protein>
    <submittedName>
        <fullName evidence="2">Uncharacterized protein</fullName>
    </submittedName>
</protein>
<accession>A0AAV3P694</accession>
<evidence type="ECO:0000313" key="2">
    <source>
        <dbReference type="EMBL" id="GAA0145533.1"/>
    </source>
</evidence>
<dbReference type="AlphaFoldDB" id="A0AAV3P694"/>
<dbReference type="Proteomes" id="UP001454036">
    <property type="component" value="Unassembled WGS sequence"/>
</dbReference>
<keyword evidence="3" id="KW-1185">Reference proteome</keyword>
<evidence type="ECO:0000313" key="3">
    <source>
        <dbReference type="Proteomes" id="UP001454036"/>
    </source>
</evidence>
<reference evidence="2 3" key="1">
    <citation type="submission" date="2024-01" db="EMBL/GenBank/DDBJ databases">
        <title>The complete chloroplast genome sequence of Lithospermum erythrorhizon: insights into the phylogenetic relationship among Boraginaceae species and the maternal lineages of purple gromwells.</title>
        <authorList>
            <person name="Okada T."/>
            <person name="Watanabe K."/>
        </authorList>
    </citation>
    <scope>NUCLEOTIDE SEQUENCE [LARGE SCALE GENOMIC DNA]</scope>
</reference>
<proteinExistence type="predicted"/>
<dbReference type="EMBL" id="BAABME010031383">
    <property type="protein sequence ID" value="GAA0145533.1"/>
    <property type="molecule type" value="Genomic_DNA"/>
</dbReference>
<organism evidence="2 3">
    <name type="scientific">Lithospermum erythrorhizon</name>
    <name type="common">Purple gromwell</name>
    <name type="synonym">Lithospermum officinale var. erythrorhizon</name>
    <dbReference type="NCBI Taxonomy" id="34254"/>
    <lineage>
        <taxon>Eukaryota</taxon>
        <taxon>Viridiplantae</taxon>
        <taxon>Streptophyta</taxon>
        <taxon>Embryophyta</taxon>
        <taxon>Tracheophyta</taxon>
        <taxon>Spermatophyta</taxon>
        <taxon>Magnoliopsida</taxon>
        <taxon>eudicotyledons</taxon>
        <taxon>Gunneridae</taxon>
        <taxon>Pentapetalae</taxon>
        <taxon>asterids</taxon>
        <taxon>lamiids</taxon>
        <taxon>Boraginales</taxon>
        <taxon>Boraginaceae</taxon>
        <taxon>Boraginoideae</taxon>
        <taxon>Lithospermeae</taxon>
        <taxon>Lithospermum</taxon>
    </lineage>
</organism>
<sequence length="164" mass="17700">MFELVNKLEERLFKIYGATDEYMNLATLESRIHGILRPSSLGSHNLHHSHVNSSSLIGKMIPTPGMPQNGSSAMTTSVDNSMVVSSSNPRESSVVTSLPLINLPSDEAFSNGHQHLPSSFSTGAIRNMAMRVERVPAQMIPIPGLSSATSDRMKDTSNSLSCTS</sequence>
<name>A0AAV3P694_LITER</name>
<comment type="caution">
    <text evidence="2">The sequence shown here is derived from an EMBL/GenBank/DDBJ whole genome shotgun (WGS) entry which is preliminary data.</text>
</comment>
<feature type="compositionally biased region" description="Polar residues" evidence="1">
    <location>
        <begin position="146"/>
        <end position="164"/>
    </location>
</feature>
<evidence type="ECO:0000256" key="1">
    <source>
        <dbReference type="SAM" id="MobiDB-lite"/>
    </source>
</evidence>